<sequence length="246" mass="26781">MQESAYTKHQGSCTKGKKRLFSALSKAKHLLGSTKRLRVNHNLDRQSTGPIIVALSEPGHLANGSFPSADLLQYKDVLPQAPPSLPSSYTTVAPELDQPASSADASTSACSSSQAPPFCTARSIFGLICQFFSSTPPSHDPEEAVTLQDISHVPAIAPTKLDALTEPDNVSFFPYPNRSSFELGHWYWHGGTQKSQQSFKELIDIVSDPDFNPDDVWSTPWARIDSQLGASVYNGEGEEWEDEDAG</sequence>
<protein>
    <submittedName>
        <fullName evidence="1">Uncharacterized protein</fullName>
    </submittedName>
</protein>
<reference evidence="1" key="1">
    <citation type="journal article" date="2020" name="New Phytol.">
        <title>Comparative genomics reveals dynamic genome evolution in host specialist ectomycorrhizal fungi.</title>
        <authorList>
            <person name="Lofgren L.A."/>
            <person name="Nguyen N.H."/>
            <person name="Vilgalys R."/>
            <person name="Ruytinx J."/>
            <person name="Liao H.L."/>
            <person name="Branco S."/>
            <person name="Kuo A."/>
            <person name="LaButti K."/>
            <person name="Lipzen A."/>
            <person name="Andreopoulos W."/>
            <person name="Pangilinan J."/>
            <person name="Riley R."/>
            <person name="Hundley H."/>
            <person name="Na H."/>
            <person name="Barry K."/>
            <person name="Grigoriev I.V."/>
            <person name="Stajich J.E."/>
            <person name="Kennedy P.G."/>
        </authorList>
    </citation>
    <scope>NUCLEOTIDE SEQUENCE</scope>
    <source>
        <strain evidence="1">FC203</strain>
    </source>
</reference>
<comment type="caution">
    <text evidence="1">The sequence shown here is derived from an EMBL/GenBank/DDBJ whole genome shotgun (WGS) entry which is preliminary data.</text>
</comment>
<name>A0AAD4HC03_9AGAM</name>
<dbReference type="Proteomes" id="UP001195769">
    <property type="component" value="Unassembled WGS sequence"/>
</dbReference>
<evidence type="ECO:0000313" key="3">
    <source>
        <dbReference type="Proteomes" id="UP001195769"/>
    </source>
</evidence>
<dbReference type="RefSeq" id="XP_041220174.1">
    <property type="nucleotide sequence ID" value="XM_041368040.1"/>
</dbReference>
<dbReference type="AlphaFoldDB" id="A0AAD4HC03"/>
<keyword evidence="3" id="KW-1185">Reference proteome</keyword>
<accession>A0AAD4HC03</accession>
<organism evidence="1 3">
    <name type="scientific">Suillus fuscotomentosus</name>
    <dbReference type="NCBI Taxonomy" id="1912939"/>
    <lineage>
        <taxon>Eukaryota</taxon>
        <taxon>Fungi</taxon>
        <taxon>Dikarya</taxon>
        <taxon>Basidiomycota</taxon>
        <taxon>Agaricomycotina</taxon>
        <taxon>Agaricomycetes</taxon>
        <taxon>Agaricomycetidae</taxon>
        <taxon>Boletales</taxon>
        <taxon>Suillineae</taxon>
        <taxon>Suillaceae</taxon>
        <taxon>Suillus</taxon>
    </lineage>
</organism>
<evidence type="ECO:0000313" key="2">
    <source>
        <dbReference type="EMBL" id="KAG1894598.1"/>
    </source>
</evidence>
<dbReference type="EMBL" id="JABBWK010000077">
    <property type="protein sequence ID" value="KAG1894598.1"/>
    <property type="molecule type" value="Genomic_DNA"/>
</dbReference>
<dbReference type="EMBL" id="JABBWK010000268">
    <property type="protein sequence ID" value="KAG1886392.1"/>
    <property type="molecule type" value="Genomic_DNA"/>
</dbReference>
<dbReference type="GeneID" id="64662338"/>
<evidence type="ECO:0000313" key="1">
    <source>
        <dbReference type="EMBL" id="KAG1886392.1"/>
    </source>
</evidence>
<gene>
    <name evidence="2" type="ORF">F5891DRAFT_1195037</name>
    <name evidence="1" type="ORF">F5891DRAFT_1200987</name>
</gene>
<proteinExistence type="predicted"/>